<evidence type="ECO:0000313" key="4">
    <source>
        <dbReference type="Proteomes" id="UP000193642"/>
    </source>
</evidence>
<keyword evidence="4" id="KW-1185">Reference proteome</keyword>
<keyword evidence="1" id="KW-0175">Coiled coil</keyword>
<evidence type="ECO:0000256" key="1">
    <source>
        <dbReference type="SAM" id="Coils"/>
    </source>
</evidence>
<comment type="caution">
    <text evidence="3">The sequence shown here is derived from an EMBL/GenBank/DDBJ whole genome shotgun (WGS) entry which is preliminary data.</text>
</comment>
<protein>
    <submittedName>
        <fullName evidence="3">Uncharacterized protein</fullName>
    </submittedName>
</protein>
<feature type="region of interest" description="Disordered" evidence="2">
    <location>
        <begin position="53"/>
        <end position="109"/>
    </location>
</feature>
<feature type="compositionally biased region" description="Polar residues" evidence="2">
    <location>
        <begin position="18"/>
        <end position="29"/>
    </location>
</feature>
<reference evidence="3 4" key="1">
    <citation type="submission" date="2016-07" db="EMBL/GenBank/DDBJ databases">
        <title>Pervasive Adenine N6-methylation of Active Genes in Fungi.</title>
        <authorList>
            <consortium name="DOE Joint Genome Institute"/>
            <person name="Mondo S.J."/>
            <person name="Dannebaum R.O."/>
            <person name="Kuo R.C."/>
            <person name="Labutti K."/>
            <person name="Haridas S."/>
            <person name="Kuo A."/>
            <person name="Salamov A."/>
            <person name="Ahrendt S.R."/>
            <person name="Lipzen A."/>
            <person name="Sullivan W."/>
            <person name="Andreopoulos W.B."/>
            <person name="Clum A."/>
            <person name="Lindquist E."/>
            <person name="Daum C."/>
            <person name="Ramamoorthy G.K."/>
            <person name="Gryganskyi A."/>
            <person name="Culley D."/>
            <person name="Magnuson J.K."/>
            <person name="James T.Y."/>
            <person name="O'Malley M.A."/>
            <person name="Stajich J.E."/>
            <person name="Spatafora J.W."/>
            <person name="Visel A."/>
            <person name="Grigoriev I.V."/>
        </authorList>
    </citation>
    <scope>NUCLEOTIDE SEQUENCE [LARGE SCALE GENOMIC DNA]</scope>
    <source>
        <strain evidence="3 4">JEL800</strain>
    </source>
</reference>
<dbReference type="OrthoDB" id="10478455at2759"/>
<evidence type="ECO:0000313" key="3">
    <source>
        <dbReference type="EMBL" id="ORY46819.1"/>
    </source>
</evidence>
<name>A0A1Y2CIG4_9FUNG</name>
<feature type="region of interest" description="Disordered" evidence="2">
    <location>
        <begin position="1"/>
        <end position="40"/>
    </location>
</feature>
<sequence length="205" mass="22390">MKLTEEEKKKHGLIPRDSSYSILSAYQSTEQDEDEDHFHQSCGRRVLCRALGAAPHSDSESNGATPSPSSEPSPTSPPLLVASDSDATLTPPSAFHDESDSDSDPEAKEHLIVSRVTRIVTLSRNKVVKNVEVTVHPLGKVEAPAPEKLLARASQRNLRALEKEQAAAKEVLKEEKGEAGVVAKKEVKEKRRSGLSQFLHLLTNL</sequence>
<dbReference type="AlphaFoldDB" id="A0A1Y2CIG4"/>
<evidence type="ECO:0000256" key="2">
    <source>
        <dbReference type="SAM" id="MobiDB-lite"/>
    </source>
</evidence>
<feature type="coiled-coil region" evidence="1">
    <location>
        <begin position="151"/>
        <end position="178"/>
    </location>
</feature>
<gene>
    <name evidence="3" type="ORF">BCR33DRAFT_110414</name>
</gene>
<dbReference type="Proteomes" id="UP000193642">
    <property type="component" value="Unassembled WGS sequence"/>
</dbReference>
<accession>A0A1Y2CIG4</accession>
<dbReference type="EMBL" id="MCGO01000015">
    <property type="protein sequence ID" value="ORY46819.1"/>
    <property type="molecule type" value="Genomic_DNA"/>
</dbReference>
<proteinExistence type="predicted"/>
<organism evidence="3 4">
    <name type="scientific">Rhizoclosmatium globosum</name>
    <dbReference type="NCBI Taxonomy" id="329046"/>
    <lineage>
        <taxon>Eukaryota</taxon>
        <taxon>Fungi</taxon>
        <taxon>Fungi incertae sedis</taxon>
        <taxon>Chytridiomycota</taxon>
        <taxon>Chytridiomycota incertae sedis</taxon>
        <taxon>Chytridiomycetes</taxon>
        <taxon>Chytridiales</taxon>
        <taxon>Chytriomycetaceae</taxon>
        <taxon>Rhizoclosmatium</taxon>
    </lineage>
</organism>